<dbReference type="AlphaFoldDB" id="A0A484K6W7"/>
<feature type="domain" description="At1g61320/AtMIF1 LRR" evidence="1">
    <location>
        <begin position="13"/>
        <end position="339"/>
    </location>
</feature>
<protein>
    <recommendedName>
        <fullName evidence="1">At1g61320/AtMIF1 LRR domain-containing protein</fullName>
    </recommendedName>
</protein>
<dbReference type="PANTHER" id="PTHR31900:SF32">
    <property type="entry name" value="F-BOX_RNI_FBD-LIKE DOMAIN PROTEIN"/>
    <property type="match status" value="1"/>
</dbReference>
<accession>A0A484K6W7</accession>
<dbReference type="OrthoDB" id="1041001at2759"/>
<dbReference type="SUPFAM" id="SSF52047">
    <property type="entry name" value="RNI-like"/>
    <property type="match status" value="1"/>
</dbReference>
<dbReference type="InterPro" id="IPR032675">
    <property type="entry name" value="LRR_dom_sf"/>
</dbReference>
<dbReference type="Gene3D" id="3.80.10.10">
    <property type="entry name" value="Ribonuclease Inhibitor"/>
    <property type="match status" value="1"/>
</dbReference>
<organism evidence="2 3">
    <name type="scientific">Cuscuta campestris</name>
    <dbReference type="NCBI Taxonomy" id="132261"/>
    <lineage>
        <taxon>Eukaryota</taxon>
        <taxon>Viridiplantae</taxon>
        <taxon>Streptophyta</taxon>
        <taxon>Embryophyta</taxon>
        <taxon>Tracheophyta</taxon>
        <taxon>Spermatophyta</taxon>
        <taxon>Magnoliopsida</taxon>
        <taxon>eudicotyledons</taxon>
        <taxon>Gunneridae</taxon>
        <taxon>Pentapetalae</taxon>
        <taxon>asterids</taxon>
        <taxon>lamiids</taxon>
        <taxon>Solanales</taxon>
        <taxon>Convolvulaceae</taxon>
        <taxon>Cuscuteae</taxon>
        <taxon>Cuscuta</taxon>
        <taxon>Cuscuta subgen. Grammica</taxon>
        <taxon>Cuscuta sect. Cleistogrammica</taxon>
    </lineage>
</organism>
<dbReference type="EMBL" id="OOIL02000115">
    <property type="protein sequence ID" value="VFQ60285.1"/>
    <property type="molecule type" value="Genomic_DNA"/>
</dbReference>
<evidence type="ECO:0000259" key="1">
    <source>
        <dbReference type="Pfam" id="PF23622"/>
    </source>
</evidence>
<evidence type="ECO:0000313" key="2">
    <source>
        <dbReference type="EMBL" id="VFQ60285.1"/>
    </source>
</evidence>
<name>A0A484K6W7_9ASTE</name>
<proteinExistence type="predicted"/>
<dbReference type="Proteomes" id="UP000595140">
    <property type="component" value="Unassembled WGS sequence"/>
</dbReference>
<reference evidence="2 3" key="1">
    <citation type="submission" date="2018-04" db="EMBL/GenBank/DDBJ databases">
        <authorList>
            <person name="Vogel A."/>
        </authorList>
    </citation>
    <scope>NUCLEOTIDE SEQUENCE [LARGE SCALE GENOMIC DNA]</scope>
</reference>
<sequence>MGLRNLLRYQSSNVERLKIHFYFDTRFANDVDTWIWFATERNVRDLRLSLSYKYSLPQSLYSYSSLTNVSLSCCRVEPKGGISWESLKSLSMDGVTLDENTIAKLFLGCPCLEFLKFQSCDGFTRLDVRSDSLRELVIERNYHEMSTPLEISSPKLQHLHIVGIRLEQVRLTDVSSLVKAKLKLKADTSDYSSFLEEHSLNCIKLLESMHNVIKLELELWEFQAILFSEVKPSASKSPPFTCLKISKYNSVRDVFGIIALLQCLPNLETLVVNDVQRSYYSDSPKSISVSGIGKIPLPYLKTVKFHGFKSLEEVDEDTLKLAKLLLKNAEHLERIVINVGEHQMVLGPHAA</sequence>
<dbReference type="InterPro" id="IPR055357">
    <property type="entry name" value="LRR_At1g61320_AtMIF1"/>
</dbReference>
<keyword evidence="3" id="KW-1185">Reference proteome</keyword>
<dbReference type="InterPro" id="IPR050232">
    <property type="entry name" value="FBL13/AtMIF1-like"/>
</dbReference>
<evidence type="ECO:0000313" key="3">
    <source>
        <dbReference type="Proteomes" id="UP000595140"/>
    </source>
</evidence>
<dbReference type="Pfam" id="PF23622">
    <property type="entry name" value="LRR_At1g61320_AtMIF1"/>
    <property type="match status" value="1"/>
</dbReference>
<gene>
    <name evidence="2" type="ORF">CCAM_LOCUS2061</name>
</gene>
<dbReference type="PANTHER" id="PTHR31900">
    <property type="entry name" value="F-BOX/RNI SUPERFAMILY PROTEIN-RELATED"/>
    <property type="match status" value="1"/>
</dbReference>